<gene>
    <name evidence="2" type="ORF">DPRO_0222</name>
</gene>
<reference evidence="3" key="1">
    <citation type="submission" date="2017-09" db="EMBL/GenBank/DDBJ databases">
        <authorList>
            <person name="Regsiter A."/>
            <person name="William W."/>
        </authorList>
    </citation>
    <scope>NUCLEOTIDE SEQUENCE [LARGE SCALE GENOMIC DNA]</scope>
    <source>
        <strain evidence="3">500-1</strain>
    </source>
</reference>
<dbReference type="AlphaFoldDB" id="A0A2C8F3I8"/>
<evidence type="ECO:0000313" key="3">
    <source>
        <dbReference type="Proteomes" id="UP000219215"/>
    </source>
</evidence>
<feature type="domain" description="CoA-binding" evidence="1">
    <location>
        <begin position="12"/>
        <end position="106"/>
    </location>
</feature>
<dbReference type="InterPro" id="IPR036291">
    <property type="entry name" value="NAD(P)-bd_dom_sf"/>
</dbReference>
<protein>
    <submittedName>
        <fullName evidence="2">CoA-binding domain protein</fullName>
    </submittedName>
</protein>
<sequence>MLYNDKELAAMLAEVKTIAVIGAVDKPGRPVDGVGREMIDMGFDVIPVHPIRKDVWGLETYASVKDIDRPVDVVDLFRNAQFCPDHAREVLAMEHKPKCFWMQSGIISPEAREILADSGIVVIEDRCLKVELQRFGITR</sequence>
<dbReference type="Proteomes" id="UP000219215">
    <property type="component" value="Chromosome DPRO"/>
</dbReference>
<dbReference type="Pfam" id="PF13380">
    <property type="entry name" value="CoA_binding_2"/>
    <property type="match status" value="1"/>
</dbReference>
<accession>A0A2C8F3I8</accession>
<name>A0A2C8F3I8_9BACT</name>
<evidence type="ECO:0000313" key="2">
    <source>
        <dbReference type="EMBL" id="SOB57101.1"/>
    </source>
</evidence>
<dbReference type="SUPFAM" id="SSF51735">
    <property type="entry name" value="NAD(P)-binding Rossmann-fold domains"/>
    <property type="match status" value="1"/>
</dbReference>
<keyword evidence="3" id="KW-1185">Reference proteome</keyword>
<dbReference type="PANTHER" id="PTHR33303">
    <property type="entry name" value="CYTOPLASMIC PROTEIN-RELATED"/>
    <property type="match status" value="1"/>
</dbReference>
<proteinExistence type="predicted"/>
<dbReference type="PANTHER" id="PTHR33303:SF2">
    <property type="entry name" value="COA-BINDING DOMAIN-CONTAINING PROTEIN"/>
    <property type="match status" value="1"/>
</dbReference>
<organism evidence="2 3">
    <name type="scientific">Pseudodesulfovibrio profundus</name>
    <dbReference type="NCBI Taxonomy" id="57320"/>
    <lineage>
        <taxon>Bacteria</taxon>
        <taxon>Pseudomonadati</taxon>
        <taxon>Thermodesulfobacteriota</taxon>
        <taxon>Desulfovibrionia</taxon>
        <taxon>Desulfovibrionales</taxon>
        <taxon>Desulfovibrionaceae</taxon>
    </lineage>
</organism>
<dbReference type="EMBL" id="LT907975">
    <property type="protein sequence ID" value="SOB57101.1"/>
    <property type="molecule type" value="Genomic_DNA"/>
</dbReference>
<dbReference type="OrthoDB" id="9804695at2"/>
<dbReference type="RefSeq" id="WP_097010413.1">
    <property type="nucleotide sequence ID" value="NZ_LT907975.1"/>
</dbReference>
<dbReference type="SMART" id="SM00881">
    <property type="entry name" value="CoA_binding"/>
    <property type="match status" value="1"/>
</dbReference>
<dbReference type="InterPro" id="IPR003781">
    <property type="entry name" value="CoA-bd"/>
</dbReference>
<dbReference type="Gene3D" id="3.40.50.720">
    <property type="entry name" value="NAD(P)-binding Rossmann-like Domain"/>
    <property type="match status" value="1"/>
</dbReference>
<evidence type="ECO:0000259" key="1">
    <source>
        <dbReference type="SMART" id="SM00881"/>
    </source>
</evidence>
<dbReference type="KEGG" id="pprf:DPRO_0222"/>